<gene>
    <name evidence="1" type="ORF">UY19_C0012G0005</name>
</gene>
<dbReference type="Gene3D" id="3.40.109.10">
    <property type="entry name" value="NADH Oxidase"/>
    <property type="match status" value="2"/>
</dbReference>
<reference evidence="1 2" key="1">
    <citation type="journal article" date="2015" name="Nature">
        <title>rRNA introns, odd ribosomes, and small enigmatic genomes across a large radiation of phyla.</title>
        <authorList>
            <person name="Brown C.T."/>
            <person name="Hug L.A."/>
            <person name="Thomas B.C."/>
            <person name="Sharon I."/>
            <person name="Castelle C.J."/>
            <person name="Singh A."/>
            <person name="Wilkins M.J."/>
            <person name="Williams K.H."/>
            <person name="Banfield J.F."/>
        </authorList>
    </citation>
    <scope>NUCLEOTIDE SEQUENCE [LARGE SCALE GENOMIC DNA]</scope>
</reference>
<dbReference type="EMBL" id="LCPB01000012">
    <property type="protein sequence ID" value="KKU89557.1"/>
    <property type="molecule type" value="Genomic_DNA"/>
</dbReference>
<dbReference type="GO" id="GO:0016491">
    <property type="term" value="F:oxidoreductase activity"/>
    <property type="evidence" value="ECO:0007669"/>
    <property type="project" value="InterPro"/>
</dbReference>
<accession>A0A0G1U643</accession>
<dbReference type="PATRIC" id="fig|1619005.3.peg.698"/>
<proteinExistence type="predicted"/>
<evidence type="ECO:0000313" key="2">
    <source>
        <dbReference type="Proteomes" id="UP000033882"/>
    </source>
</evidence>
<dbReference type="AlphaFoldDB" id="A0A0G1U643"/>
<dbReference type="Proteomes" id="UP000033882">
    <property type="component" value="Unassembled WGS sequence"/>
</dbReference>
<sequence>MITRELIEKIIQESVNAPSGDNSQPWRFEVRGNAIDILNIDRDRTIFNFHSRGDYIAHGALMENIAIVAAEYGIRADSILFPAGVGKGPTATIMLSEGETGKSALYGVIKSRATNRKPYEKKPLTEDQKSGLMEYSGVYGTAKAIIMNDREGIKNIANAISLNERLILESKVIRDFLFSIIRWTKEEERAKPGMNVMTLELAPPQRMAFRMFKNDTVALLAKKMGFPKAMQKEGAELYTASGAIIAIVIDGVKEDGFVNAGRLFERIWLTATDLGLSVQPVAAIPYLAQRIKEGNNGGLLQAQVKDVQSAEKKIREVLGIKDSNTIAMLFRIGKGEKPSAYSLKLPPEIE</sequence>
<dbReference type="InterPro" id="IPR000415">
    <property type="entry name" value="Nitroreductase-like"/>
</dbReference>
<comment type="caution">
    <text evidence="1">The sequence shown here is derived from an EMBL/GenBank/DDBJ whole genome shotgun (WGS) entry which is preliminary data.</text>
</comment>
<organism evidence="1 2">
    <name type="scientific">Candidatus Wolfebacteria bacterium GW2011_GWA2_47_9b</name>
    <dbReference type="NCBI Taxonomy" id="1619005"/>
    <lineage>
        <taxon>Bacteria</taxon>
        <taxon>Candidatus Wolfeibacteriota</taxon>
    </lineage>
</organism>
<name>A0A0G1U643_9BACT</name>
<evidence type="ECO:0000313" key="1">
    <source>
        <dbReference type="EMBL" id="KKU89557.1"/>
    </source>
</evidence>
<dbReference type="SUPFAM" id="SSF55469">
    <property type="entry name" value="FMN-dependent nitroreductase-like"/>
    <property type="match status" value="2"/>
</dbReference>
<protein>
    <submittedName>
        <fullName evidence="1">Nitroreductase</fullName>
    </submittedName>
</protein>